<evidence type="ECO:0000256" key="6">
    <source>
        <dbReference type="ARBA" id="ARBA00022884"/>
    </source>
</evidence>
<evidence type="ECO:0000256" key="3">
    <source>
        <dbReference type="ARBA" id="ARBA00022679"/>
    </source>
</evidence>
<dbReference type="Proteomes" id="UP000604046">
    <property type="component" value="Unassembled WGS sequence"/>
</dbReference>
<reference evidence="8" key="1">
    <citation type="submission" date="2021-02" db="EMBL/GenBank/DDBJ databases">
        <authorList>
            <person name="Dougan E. K."/>
            <person name="Rhodes N."/>
            <person name="Thang M."/>
            <person name="Chan C."/>
        </authorList>
    </citation>
    <scope>NUCLEOTIDE SEQUENCE</scope>
</reference>
<comment type="similarity">
    <text evidence="7">Belongs to the class I-like SAM-binding methyltransferase superfamily. Trm1 family.</text>
</comment>
<dbReference type="SUPFAM" id="SSF53335">
    <property type="entry name" value="S-adenosyl-L-methionine-dependent methyltransferases"/>
    <property type="match status" value="1"/>
</dbReference>
<evidence type="ECO:0000256" key="2">
    <source>
        <dbReference type="ARBA" id="ARBA00022603"/>
    </source>
</evidence>
<keyword evidence="1 7" id="KW-0820">tRNA-binding</keyword>
<evidence type="ECO:0000256" key="1">
    <source>
        <dbReference type="ARBA" id="ARBA00022555"/>
    </source>
</evidence>
<keyword evidence="2 7" id="KW-0489">Methyltransferase</keyword>
<evidence type="ECO:0000313" key="8">
    <source>
        <dbReference type="EMBL" id="CAE7304973.1"/>
    </source>
</evidence>
<dbReference type="PROSITE" id="PS51626">
    <property type="entry name" value="SAM_MT_TRM1"/>
    <property type="match status" value="1"/>
</dbReference>
<protein>
    <submittedName>
        <fullName evidence="8">Uncharacterized protein</fullName>
    </submittedName>
</protein>
<dbReference type="EMBL" id="CAJNDS010002071">
    <property type="protein sequence ID" value="CAE7304973.1"/>
    <property type="molecule type" value="Genomic_DNA"/>
</dbReference>
<gene>
    <name evidence="8" type="ORF">SNAT2548_LOCUS16033</name>
</gene>
<dbReference type="GO" id="GO:0005634">
    <property type="term" value="C:nucleus"/>
    <property type="evidence" value="ECO:0007669"/>
    <property type="project" value="TreeGrafter"/>
</dbReference>
<dbReference type="GO" id="GO:0002940">
    <property type="term" value="P:tRNA N2-guanine methylation"/>
    <property type="evidence" value="ECO:0007669"/>
    <property type="project" value="TreeGrafter"/>
</dbReference>
<keyword evidence="3 7" id="KW-0808">Transferase</keyword>
<evidence type="ECO:0000256" key="4">
    <source>
        <dbReference type="ARBA" id="ARBA00022691"/>
    </source>
</evidence>
<accession>A0A812NFX7</accession>
<name>A0A812NFX7_9DINO</name>
<dbReference type="InterPro" id="IPR002905">
    <property type="entry name" value="Trm1"/>
</dbReference>
<dbReference type="Gene3D" id="3.40.50.150">
    <property type="entry name" value="Vaccinia Virus protein VP39"/>
    <property type="match status" value="1"/>
</dbReference>
<dbReference type="PANTHER" id="PTHR10631">
    <property type="entry name" value="N 2 ,N 2 -DIMETHYLGUANOSINE TRNA METHYLTRANSFERASE"/>
    <property type="match status" value="1"/>
</dbReference>
<sequence length="777" mass="82946">MRAARYLLEGAADFVWANEANQELFETLLNNVQQAASAAGQAFEDHRCSDLLPEWAAPHSWRLQEGLPLHGREAGPHPGWRRCPRSDKDSGSSALGWRVTHWESKSLLGYCQAVNRQFDFVDIDASIASGCSHIGATLELVRPGGLLYLAATGLTATKPSLAFQSLGVRLARCPPTETLHDHMARALIWRMVSAADSLGLIAQPLFSLYRGTGDVFRILFRVVRRSGESTLRAFCCGICCDCNVYVGPLEEEGLLGARHARPRCRNCHSSDFVCWGPLWTGSLNSDPFLAQLQADAAMRGWLQDFVMLAMLANLQQLEQILLMHLVLLACSGRQPHVTTRRAAAKASGRGISRGRCRGYGRNASSVDAALASSGAAWRTAVPCALNSQSGWPKQDGLDALSLDVAMSVMSFRIRYLMLTPVEPRALKQKAGAVDAVAQEHFRTSADVSEVVTIAQNLSLNRRYPGAMQAALEAPMNCALHEKRCLFVESAGELANWDPDSRRTYCKETSSSNNSEHLEAKLPAPPRLASLAETAKEIAKIKQKLHGEYVTYINGREVTVTGDSRKADIAMCVFSSLLATHQLASAGMSINAAVATCGWDGNGTKVEACAANIGTTLATLSGTACFLTELALNCPSENVDWRAGCAKPIETLLSGLGGLVGHSSGISQACDEIENGATIFNPVNVNDETGLANCILNADQAAFFAGRAGLNVNALANGDCSDSNSAAGCSASVTGALTSFASMASFLAGAVSKCTKYKLYSPACAANIAGCLLKCVAF</sequence>
<dbReference type="AlphaFoldDB" id="A0A812NFX7"/>
<keyword evidence="5 7" id="KW-0819">tRNA processing</keyword>
<dbReference type="PANTHER" id="PTHR10631:SF9">
    <property type="entry name" value="TRNA (GUANINE(26)-N(2))-DIMETHYLTRANSFERASE"/>
    <property type="match status" value="1"/>
</dbReference>
<dbReference type="Pfam" id="PF02005">
    <property type="entry name" value="TRM"/>
    <property type="match status" value="1"/>
</dbReference>
<dbReference type="InterPro" id="IPR029063">
    <property type="entry name" value="SAM-dependent_MTases_sf"/>
</dbReference>
<dbReference type="GO" id="GO:0016423">
    <property type="term" value="F:tRNA (guanine) methyltransferase activity"/>
    <property type="evidence" value="ECO:0007669"/>
    <property type="project" value="InterPro"/>
</dbReference>
<organism evidence="8 9">
    <name type="scientific">Symbiodinium natans</name>
    <dbReference type="NCBI Taxonomy" id="878477"/>
    <lineage>
        <taxon>Eukaryota</taxon>
        <taxon>Sar</taxon>
        <taxon>Alveolata</taxon>
        <taxon>Dinophyceae</taxon>
        <taxon>Suessiales</taxon>
        <taxon>Symbiodiniaceae</taxon>
        <taxon>Symbiodinium</taxon>
    </lineage>
</organism>
<dbReference type="OrthoDB" id="6349953at2759"/>
<evidence type="ECO:0000313" key="9">
    <source>
        <dbReference type="Proteomes" id="UP000604046"/>
    </source>
</evidence>
<comment type="caution">
    <text evidence="8">The sequence shown here is derived from an EMBL/GenBank/DDBJ whole genome shotgun (WGS) entry which is preliminary data.</text>
</comment>
<keyword evidence="9" id="KW-1185">Reference proteome</keyword>
<evidence type="ECO:0000256" key="5">
    <source>
        <dbReference type="ARBA" id="ARBA00022694"/>
    </source>
</evidence>
<keyword evidence="4 7" id="KW-0949">S-adenosyl-L-methionine</keyword>
<evidence type="ECO:0000256" key="7">
    <source>
        <dbReference type="PROSITE-ProRule" id="PRU00958"/>
    </source>
</evidence>
<keyword evidence="6 7" id="KW-0694">RNA-binding</keyword>
<proteinExistence type="inferred from homology"/>
<dbReference type="GO" id="GO:0000049">
    <property type="term" value="F:tRNA binding"/>
    <property type="evidence" value="ECO:0007669"/>
    <property type="project" value="UniProtKB-UniRule"/>
</dbReference>